<accession>A0A7I9XR68</accession>
<reference evidence="3 4" key="1">
    <citation type="journal article" date="2019" name="Emerg. Microbes Infect.">
        <title>Comprehensive subspecies identification of 175 nontuberculous mycobacteria species based on 7547 genomic profiles.</title>
        <authorList>
            <person name="Matsumoto Y."/>
            <person name="Kinjo T."/>
            <person name="Motooka D."/>
            <person name="Nabeya D."/>
            <person name="Jung N."/>
            <person name="Uechi K."/>
            <person name="Horii T."/>
            <person name="Iida T."/>
            <person name="Fujita J."/>
            <person name="Nakamura S."/>
        </authorList>
    </citation>
    <scope>NUCLEOTIDE SEQUENCE [LARGE SCALE GENOMIC DNA]</scope>
    <source>
        <strain evidence="3 4">JCM 16017</strain>
    </source>
</reference>
<evidence type="ECO:0000313" key="4">
    <source>
        <dbReference type="Proteomes" id="UP000465263"/>
    </source>
</evidence>
<evidence type="ECO:0000313" key="3">
    <source>
        <dbReference type="EMBL" id="GFG71990.1"/>
    </source>
</evidence>
<gene>
    <name evidence="3" type="ORF">MSEN_37100</name>
</gene>
<dbReference type="Proteomes" id="UP000465263">
    <property type="component" value="Unassembled WGS sequence"/>
</dbReference>
<comment type="similarity">
    <text evidence="1">Belongs to the CoA-transferase III family.</text>
</comment>
<dbReference type="InterPro" id="IPR003673">
    <property type="entry name" value="CoA-Trfase_fam_III"/>
</dbReference>
<dbReference type="Gene3D" id="3.30.1540.10">
    <property type="entry name" value="formyl-coa transferase, domain 3"/>
    <property type="match status" value="1"/>
</dbReference>
<dbReference type="SUPFAM" id="SSF89796">
    <property type="entry name" value="CoA-transferase family III (CaiB/BaiF)"/>
    <property type="match status" value="1"/>
</dbReference>
<keyword evidence="2 3" id="KW-0808">Transferase</keyword>
<dbReference type="InterPro" id="IPR023606">
    <property type="entry name" value="CoA-Trfase_III_dom_1_sf"/>
</dbReference>
<comment type="caution">
    <text evidence="3">The sequence shown here is derived from an EMBL/GenBank/DDBJ whole genome shotgun (WGS) entry which is preliminary data.</text>
</comment>
<dbReference type="EMBL" id="BLKV01000002">
    <property type="protein sequence ID" value="GFG71990.1"/>
    <property type="molecule type" value="Genomic_DNA"/>
</dbReference>
<evidence type="ECO:0000256" key="2">
    <source>
        <dbReference type="ARBA" id="ARBA00022679"/>
    </source>
</evidence>
<dbReference type="PANTHER" id="PTHR48228">
    <property type="entry name" value="SUCCINYL-COA--D-CITRAMALATE COA-TRANSFERASE"/>
    <property type="match status" value="1"/>
</dbReference>
<sequence length="419" mass="44144">MTAETGIADRPNSGSLSGLRVLEVGHIIGGPFCGHLFADHGAEVIKIEPPGKGDPMRTWGGLYKGIGLYWTIIGRGKKSVELDLRTSTGQSAFRDLARTADVIVENFRPGTMERWGLGPDVLQDLNPGLIMVRVTGFGQAGPYRDRAGFGSVAEAMSGFRHLSGEPGRPPVRVGISIGDALAATQGFIGALMALWARDNPAGLGRGQVVDVALYEAVWMYMESTIAEYEKLGRIRQPTGALLPGVAPSNVYPTSDGQWIIVGANQDSVFSRLARLIGRTEWLGSDSTYLTHTGRGDGQAELDAAIAAWSGQLTAASALAQLADAGVPAGPIYKADDIASDPHYAAREMIIDVPEPGLGGELVPMPGVVPKLNVTPGVVRRGAPRLGEHTDDILSGLRSAQTSSRAAISAEGVDYDVAAR</sequence>
<organism evidence="3 4">
    <name type="scientific">Mycolicibacter senuensis</name>
    <dbReference type="NCBI Taxonomy" id="386913"/>
    <lineage>
        <taxon>Bacteria</taxon>
        <taxon>Bacillati</taxon>
        <taxon>Actinomycetota</taxon>
        <taxon>Actinomycetes</taxon>
        <taxon>Mycobacteriales</taxon>
        <taxon>Mycobacteriaceae</taxon>
        <taxon>Mycolicibacter</taxon>
    </lineage>
</organism>
<evidence type="ECO:0000256" key="1">
    <source>
        <dbReference type="ARBA" id="ARBA00008383"/>
    </source>
</evidence>
<dbReference type="Pfam" id="PF02515">
    <property type="entry name" value="CoA_transf_3"/>
    <property type="match status" value="1"/>
</dbReference>
<dbReference type="AlphaFoldDB" id="A0A7I9XR68"/>
<protein>
    <submittedName>
        <fullName evidence="3">Succinyl-CoA--D-citramalate CoA-transferase</fullName>
    </submittedName>
</protein>
<dbReference type="PANTHER" id="PTHR48228:SF6">
    <property type="entry name" value="L-CARNITINE COA-TRANSFERASE"/>
    <property type="match status" value="1"/>
</dbReference>
<name>A0A7I9XR68_9MYCO</name>
<keyword evidence="4" id="KW-1185">Reference proteome</keyword>
<dbReference type="InterPro" id="IPR044855">
    <property type="entry name" value="CoA-Trfase_III_dom3_sf"/>
</dbReference>
<dbReference type="InterPro" id="IPR050509">
    <property type="entry name" value="CoA-transferase_III"/>
</dbReference>
<dbReference type="Gene3D" id="3.40.50.10540">
    <property type="entry name" value="Crotonobetainyl-coa:carnitine coa-transferase, domain 1"/>
    <property type="match status" value="1"/>
</dbReference>
<dbReference type="RefSeq" id="WP_085082090.1">
    <property type="nucleotide sequence ID" value="NZ_BLKV01000002.1"/>
</dbReference>
<dbReference type="GO" id="GO:0016740">
    <property type="term" value="F:transferase activity"/>
    <property type="evidence" value="ECO:0007669"/>
    <property type="project" value="UniProtKB-KW"/>
</dbReference>
<dbReference type="OrthoDB" id="9797653at2"/>
<proteinExistence type="inferred from homology"/>